<evidence type="ECO:0000313" key="1">
    <source>
        <dbReference type="EMBL" id="KAH7327749.1"/>
    </source>
</evidence>
<evidence type="ECO:0000313" key="2">
    <source>
        <dbReference type="Proteomes" id="UP000813444"/>
    </source>
</evidence>
<gene>
    <name evidence="1" type="ORF">B0I35DRAFT_415644</name>
</gene>
<dbReference type="OrthoDB" id="5240605at2759"/>
<sequence>MANHRCDVPQQPKPEDKKCQKNIRLCYDDLSSLDRNHNRFRELFDKHVSHLTSLIRDLNEQEKQELALLISCRHMSTVLCRQLGSLCDEHDDHQVYVNLEKIERRSEGKCQWISFELAFQRCDQEEQGFVLIHAEIMVNEDSLSNSFTSTSDQSDTTLSSPHLQTPIINPVGGMNHERACFCIGSLANGMNFRFKIGTGTQVQQCPFPGGAGTSLLSLAEWIRQAKMEQKDFNDSNIDRRVRLACLVAEAVLKFEIALWSPEILTSQTIMLAADGTHMRVCLAQQRYLGSPSPRQPSTVSKILQSLGVVLLELGLLEVIPENVLSRGSNELIDNLEDEMGRHYTAVVRFCIGYEDETDGDNSLRDKGIYDLSIQEYFYQRVIRLLKANDNLVEQYANSRG</sequence>
<organism evidence="1 2">
    <name type="scientific">Stachybotrys elegans</name>
    <dbReference type="NCBI Taxonomy" id="80388"/>
    <lineage>
        <taxon>Eukaryota</taxon>
        <taxon>Fungi</taxon>
        <taxon>Dikarya</taxon>
        <taxon>Ascomycota</taxon>
        <taxon>Pezizomycotina</taxon>
        <taxon>Sordariomycetes</taxon>
        <taxon>Hypocreomycetidae</taxon>
        <taxon>Hypocreales</taxon>
        <taxon>Stachybotryaceae</taxon>
        <taxon>Stachybotrys</taxon>
    </lineage>
</organism>
<dbReference type="EMBL" id="JAGPNK010000001">
    <property type="protein sequence ID" value="KAH7327749.1"/>
    <property type="molecule type" value="Genomic_DNA"/>
</dbReference>
<comment type="caution">
    <text evidence="1">The sequence shown here is derived from an EMBL/GenBank/DDBJ whole genome shotgun (WGS) entry which is preliminary data.</text>
</comment>
<dbReference type="AlphaFoldDB" id="A0A8K0WWS7"/>
<proteinExistence type="predicted"/>
<protein>
    <submittedName>
        <fullName evidence="1">Uncharacterized protein</fullName>
    </submittedName>
</protein>
<name>A0A8K0WWS7_9HYPO</name>
<keyword evidence="2" id="KW-1185">Reference proteome</keyword>
<accession>A0A8K0WWS7</accession>
<dbReference type="Proteomes" id="UP000813444">
    <property type="component" value="Unassembled WGS sequence"/>
</dbReference>
<reference evidence="1" key="1">
    <citation type="journal article" date="2021" name="Nat. Commun.">
        <title>Genetic determinants of endophytism in the Arabidopsis root mycobiome.</title>
        <authorList>
            <person name="Mesny F."/>
            <person name="Miyauchi S."/>
            <person name="Thiergart T."/>
            <person name="Pickel B."/>
            <person name="Atanasova L."/>
            <person name="Karlsson M."/>
            <person name="Huettel B."/>
            <person name="Barry K.W."/>
            <person name="Haridas S."/>
            <person name="Chen C."/>
            <person name="Bauer D."/>
            <person name="Andreopoulos W."/>
            <person name="Pangilinan J."/>
            <person name="LaButti K."/>
            <person name="Riley R."/>
            <person name="Lipzen A."/>
            <person name="Clum A."/>
            <person name="Drula E."/>
            <person name="Henrissat B."/>
            <person name="Kohler A."/>
            <person name="Grigoriev I.V."/>
            <person name="Martin F.M."/>
            <person name="Hacquard S."/>
        </authorList>
    </citation>
    <scope>NUCLEOTIDE SEQUENCE</scope>
    <source>
        <strain evidence="1">MPI-CAGE-CH-0235</strain>
    </source>
</reference>